<keyword evidence="2" id="KW-1185">Reference proteome</keyword>
<dbReference type="AlphaFoldDB" id="A0A172T6L7"/>
<reference evidence="1 2" key="1">
    <citation type="submission" date="2015-01" db="EMBL/GenBank/DDBJ databases">
        <title>Deinococcus puniceus/DY1/ whole genome sequencing.</title>
        <authorList>
            <person name="Kim M.K."/>
            <person name="Srinivasan S."/>
            <person name="Lee J.-J."/>
        </authorList>
    </citation>
    <scope>NUCLEOTIDE SEQUENCE [LARGE SCALE GENOMIC DNA]</scope>
    <source>
        <strain evidence="1 2">DY1</strain>
    </source>
</reference>
<dbReference type="PATRIC" id="fig|1182568.3.peg.361"/>
<gene>
    <name evidence="1" type="ORF">SU48_01725</name>
</gene>
<dbReference type="KEGG" id="dpu:SU48_01725"/>
<dbReference type="Proteomes" id="UP000077363">
    <property type="component" value="Chromosome"/>
</dbReference>
<dbReference type="EMBL" id="CP011387">
    <property type="protein sequence ID" value="ANE42685.1"/>
    <property type="molecule type" value="Genomic_DNA"/>
</dbReference>
<evidence type="ECO:0000313" key="2">
    <source>
        <dbReference type="Proteomes" id="UP000077363"/>
    </source>
</evidence>
<name>A0A172T6L7_9DEIO</name>
<sequence>MADEALTWGWMHWVGLASWPEIIAWADGWIMQLEQWPNELTEISLYARARDADMSQALRDLSRAGRPEEAAKLLVGRMLARLDAGDNPHELIYRLCQLSQTKFERPYVFLPDNLSDAIYALELHSESIDPEYGWLKRDAATDTLWLRQEAYRILSGLI</sequence>
<accession>A0A172T6L7</accession>
<proteinExistence type="predicted"/>
<organism evidence="1 2">
    <name type="scientific">Deinococcus puniceus</name>
    <dbReference type="NCBI Taxonomy" id="1182568"/>
    <lineage>
        <taxon>Bacteria</taxon>
        <taxon>Thermotogati</taxon>
        <taxon>Deinococcota</taxon>
        <taxon>Deinococci</taxon>
        <taxon>Deinococcales</taxon>
        <taxon>Deinococcaceae</taxon>
        <taxon>Deinococcus</taxon>
    </lineage>
</organism>
<protein>
    <submittedName>
        <fullName evidence="1">Uncharacterized protein</fullName>
    </submittedName>
</protein>
<evidence type="ECO:0000313" key="1">
    <source>
        <dbReference type="EMBL" id="ANE42685.1"/>
    </source>
</evidence>